<keyword evidence="3" id="KW-0508">mRNA splicing</keyword>
<dbReference type="Proteomes" id="UP000235145">
    <property type="component" value="Unassembled WGS sequence"/>
</dbReference>
<dbReference type="AlphaFoldDB" id="A0A9R1W2R9"/>
<evidence type="ECO:0000256" key="3">
    <source>
        <dbReference type="ARBA" id="ARBA00023187"/>
    </source>
</evidence>
<reference evidence="8 9" key="1">
    <citation type="journal article" date="2017" name="Nat. Commun.">
        <title>Genome assembly with in vitro proximity ligation data and whole-genome triplication in lettuce.</title>
        <authorList>
            <person name="Reyes-Chin-Wo S."/>
            <person name="Wang Z."/>
            <person name="Yang X."/>
            <person name="Kozik A."/>
            <person name="Arikit S."/>
            <person name="Song C."/>
            <person name="Xia L."/>
            <person name="Froenicke L."/>
            <person name="Lavelle D.O."/>
            <person name="Truco M.J."/>
            <person name="Xia R."/>
            <person name="Zhu S."/>
            <person name="Xu C."/>
            <person name="Xu H."/>
            <person name="Xu X."/>
            <person name="Cox K."/>
            <person name="Korf I."/>
            <person name="Meyers B.C."/>
            <person name="Michelmore R.W."/>
        </authorList>
    </citation>
    <scope>NUCLEOTIDE SEQUENCE [LARGE SCALE GENOMIC DNA]</scope>
    <source>
        <strain evidence="9">cv. Salinas</strain>
        <tissue evidence="8">Seedlings</tissue>
    </source>
</reference>
<feature type="region of interest" description="Disordered" evidence="5">
    <location>
        <begin position="1"/>
        <end position="270"/>
    </location>
</feature>
<dbReference type="EMBL" id="NBSK02000003">
    <property type="protein sequence ID" value="KAJ0217321.1"/>
    <property type="molecule type" value="Genomic_DNA"/>
</dbReference>
<name>A0A9R1W2R9_LACSA</name>
<dbReference type="Pfam" id="PF06544">
    <property type="entry name" value="Prp3_C"/>
    <property type="match status" value="1"/>
</dbReference>
<keyword evidence="4" id="KW-0539">Nucleus</keyword>
<organism evidence="8 9">
    <name type="scientific">Lactuca sativa</name>
    <name type="common">Garden lettuce</name>
    <dbReference type="NCBI Taxonomy" id="4236"/>
    <lineage>
        <taxon>Eukaryota</taxon>
        <taxon>Viridiplantae</taxon>
        <taxon>Streptophyta</taxon>
        <taxon>Embryophyta</taxon>
        <taxon>Tracheophyta</taxon>
        <taxon>Spermatophyta</taxon>
        <taxon>Magnoliopsida</taxon>
        <taxon>eudicotyledons</taxon>
        <taxon>Gunneridae</taxon>
        <taxon>Pentapetalae</taxon>
        <taxon>asterids</taxon>
        <taxon>campanulids</taxon>
        <taxon>Asterales</taxon>
        <taxon>Asteraceae</taxon>
        <taxon>Cichorioideae</taxon>
        <taxon>Cichorieae</taxon>
        <taxon>Lactucinae</taxon>
        <taxon>Lactuca</taxon>
    </lineage>
</organism>
<feature type="compositionally biased region" description="Basic and acidic residues" evidence="5">
    <location>
        <begin position="27"/>
        <end position="87"/>
    </location>
</feature>
<dbReference type="PANTHER" id="PTHR14212:SF0">
    <property type="entry name" value="U4_U6 SMALL NUCLEAR RIBONUCLEOPROTEIN PRP3"/>
    <property type="match status" value="1"/>
</dbReference>
<evidence type="ECO:0000256" key="5">
    <source>
        <dbReference type="SAM" id="MobiDB-lite"/>
    </source>
</evidence>
<protein>
    <submittedName>
        <fullName evidence="8">Uncharacterized protein</fullName>
    </submittedName>
</protein>
<comment type="caution">
    <text evidence="8">The sequence shown here is derived from an EMBL/GenBank/DDBJ whole genome shotgun (WGS) entry which is preliminary data.</text>
</comment>
<dbReference type="CDD" id="cd24162">
    <property type="entry name" value="Prp3_C"/>
    <property type="match status" value="1"/>
</dbReference>
<evidence type="ECO:0000256" key="4">
    <source>
        <dbReference type="ARBA" id="ARBA00023242"/>
    </source>
</evidence>
<feature type="compositionally biased region" description="Pro residues" evidence="5">
    <location>
        <begin position="578"/>
        <end position="591"/>
    </location>
</feature>
<dbReference type="InterPro" id="IPR013881">
    <property type="entry name" value="Pre-mRNA_splic_Prp3_dom"/>
</dbReference>
<feature type="compositionally biased region" description="Basic and acidic residues" evidence="5">
    <location>
        <begin position="7"/>
        <end position="20"/>
    </location>
</feature>
<evidence type="ECO:0000256" key="2">
    <source>
        <dbReference type="ARBA" id="ARBA00022664"/>
    </source>
</evidence>
<dbReference type="OrthoDB" id="10264544at2759"/>
<feature type="compositionally biased region" description="Basic and acidic residues" evidence="5">
    <location>
        <begin position="108"/>
        <end position="159"/>
    </location>
</feature>
<dbReference type="GO" id="GO:0046540">
    <property type="term" value="C:U4/U6 x U5 tri-snRNP complex"/>
    <property type="evidence" value="ECO:0000318"/>
    <property type="project" value="GO_Central"/>
</dbReference>
<dbReference type="InterPro" id="IPR010541">
    <property type="entry name" value="Prp3_C"/>
</dbReference>
<dbReference type="GO" id="GO:0000398">
    <property type="term" value="P:mRNA splicing, via spliceosome"/>
    <property type="evidence" value="ECO:0000318"/>
    <property type="project" value="GO_Central"/>
</dbReference>
<sequence>MSSRKHRDSDRDRDKDSTKDYKHRSSQHSDDHHRSKQDKHRDADGDDRRRRGERERSEDVEDRVKRERSYDREGSKDREPREKSVDNRRHHNHKRKDRGGESDEEDRYYDARDKRTRVADERKERRRFEDKVAAAEDDRDREERKERRKFEDKVKKEETSFIDNDEDKLQQEKSNGETMTTTKSEPKDEYNGGSNANGGAQGSRSKAYGTPHETPLASSHPPLPPPPKVSSISTKHENEGVNSNRSHEVPGKSSTDGTSTDAGKSGGISLDALSKAKATLLKRKELAEKMKKIPMLNKVADSAREGLKAPSSSGLPPPPPQSVTANAAPLGGGLPQLAGLTAPKFEAVKRAQELAAKMGFRQDPEFAPLINMFPGQLAPEVTGQPKPAKAPVLRLDALGREVDENGNVVNIPKLNNLSTLKVNINKQKKDAFQILKPELEVDPDKNPHFDPRMGIDKTKLLRPKKMTFQFVEEGKWAKEAEIIKLKSQFGEAQAREFKAKQAHLAKAKAEPDINPNLIEVAERIIIKEKPKDPIPDIEWWDVTILEPGTYGNLEEGGPPEDILKKEKITLYREHPRPIEPPAEPAPPPPQPLKLTQKERKKLRTQRRLATEKNRQEMIRQGLLEPPKPKVKMSNLMKVLGSEATQDPTRLEMEIRSAAAEREQAHVDRNIARKLTPAERREKKERKLFDDNNTLETIVSVYKINDLSHPKNRFKVDVNAQENRLSGCAVISEGICVVVVEGGVKSVKRYQKLMLKRIDWSAAVEDENMEEDDGDDGDVKVKNKCVLVWQGSVARQSFHKFLVHECRTENAARRVFSDAGVGHYWDLAVNFTDEV</sequence>
<keyword evidence="2" id="KW-0507">mRNA processing</keyword>
<feature type="domain" description="Small nuclear ribonucleoprotein Prp3 C-terminal" evidence="6">
    <location>
        <begin position="699"/>
        <end position="827"/>
    </location>
</feature>
<accession>A0A9R1W2R9</accession>
<evidence type="ECO:0000259" key="6">
    <source>
        <dbReference type="Pfam" id="PF06544"/>
    </source>
</evidence>
<evidence type="ECO:0000313" key="8">
    <source>
        <dbReference type="EMBL" id="KAJ0217321.1"/>
    </source>
</evidence>
<feature type="domain" description="Pre-mRNA-splicing factor 3" evidence="7">
    <location>
        <begin position="446"/>
        <end position="675"/>
    </location>
</feature>
<feature type="compositionally biased region" description="Basic residues" evidence="5">
    <location>
        <begin position="88"/>
        <end position="97"/>
    </location>
</feature>
<evidence type="ECO:0000256" key="1">
    <source>
        <dbReference type="ARBA" id="ARBA00004123"/>
    </source>
</evidence>
<feature type="compositionally biased region" description="Polar residues" evidence="5">
    <location>
        <begin position="252"/>
        <end position="262"/>
    </location>
</feature>
<evidence type="ECO:0000313" key="9">
    <source>
        <dbReference type="Proteomes" id="UP000235145"/>
    </source>
</evidence>
<gene>
    <name evidence="8" type="ORF">LSAT_V11C300126860</name>
</gene>
<feature type="region of interest" description="Disordered" evidence="5">
    <location>
        <begin position="575"/>
        <end position="607"/>
    </location>
</feature>
<dbReference type="Pfam" id="PF08572">
    <property type="entry name" value="PRP3"/>
    <property type="match status" value="1"/>
</dbReference>
<dbReference type="PANTHER" id="PTHR14212">
    <property type="entry name" value="U4/U6-ASSOCIATED RNA SPLICING FACTOR-RELATED"/>
    <property type="match status" value="1"/>
</dbReference>
<feature type="compositionally biased region" description="Basic and acidic residues" evidence="5">
    <location>
        <begin position="234"/>
        <end position="250"/>
    </location>
</feature>
<proteinExistence type="predicted"/>
<keyword evidence="9" id="KW-1185">Reference proteome</keyword>
<comment type="subcellular location">
    <subcellularLocation>
        <location evidence="1">Nucleus</location>
    </subcellularLocation>
</comment>
<evidence type="ECO:0000259" key="7">
    <source>
        <dbReference type="Pfam" id="PF08572"/>
    </source>
</evidence>
<dbReference type="Gramene" id="rna-gnl|WGS:NBSK|LSAT_3X65860_mrna">
    <property type="protein sequence ID" value="cds-PLY80721.1"/>
    <property type="gene ID" value="gene-LSAT_3X65860"/>
</dbReference>
<dbReference type="InterPro" id="IPR027104">
    <property type="entry name" value="Prp3"/>
</dbReference>
<feature type="region of interest" description="Disordered" evidence="5">
    <location>
        <begin position="289"/>
        <end position="333"/>
    </location>
</feature>